<comment type="caution">
    <text evidence="3">The sequence shown here is derived from an EMBL/GenBank/DDBJ whole genome shotgun (WGS) entry which is preliminary data.</text>
</comment>
<dbReference type="PANTHER" id="PTHR33223">
    <property type="entry name" value="CCHC-TYPE DOMAIN-CONTAINING PROTEIN"/>
    <property type="match status" value="1"/>
</dbReference>
<evidence type="ECO:0000256" key="1">
    <source>
        <dbReference type="SAM" id="MobiDB-lite"/>
    </source>
</evidence>
<dbReference type="InterPro" id="IPR005162">
    <property type="entry name" value="Retrotrans_gag_dom"/>
</dbReference>
<gene>
    <name evidence="3" type="ORF">CR513_48637</name>
</gene>
<dbReference type="Pfam" id="PF03732">
    <property type="entry name" value="Retrotrans_gag"/>
    <property type="match status" value="1"/>
</dbReference>
<accession>A0A371F0Y3</accession>
<organism evidence="3 4">
    <name type="scientific">Mucuna pruriens</name>
    <name type="common">Velvet bean</name>
    <name type="synonym">Dolichos pruriens</name>
    <dbReference type="NCBI Taxonomy" id="157652"/>
    <lineage>
        <taxon>Eukaryota</taxon>
        <taxon>Viridiplantae</taxon>
        <taxon>Streptophyta</taxon>
        <taxon>Embryophyta</taxon>
        <taxon>Tracheophyta</taxon>
        <taxon>Spermatophyta</taxon>
        <taxon>Magnoliopsida</taxon>
        <taxon>eudicotyledons</taxon>
        <taxon>Gunneridae</taxon>
        <taxon>Pentapetalae</taxon>
        <taxon>rosids</taxon>
        <taxon>fabids</taxon>
        <taxon>Fabales</taxon>
        <taxon>Fabaceae</taxon>
        <taxon>Papilionoideae</taxon>
        <taxon>50 kb inversion clade</taxon>
        <taxon>NPAAA clade</taxon>
        <taxon>indigoferoid/millettioid clade</taxon>
        <taxon>Phaseoleae</taxon>
        <taxon>Mucuna</taxon>
    </lineage>
</organism>
<evidence type="ECO:0000259" key="2">
    <source>
        <dbReference type="Pfam" id="PF03732"/>
    </source>
</evidence>
<protein>
    <recommendedName>
        <fullName evidence="2">Retrotransposon gag domain-containing protein</fullName>
    </recommendedName>
</protein>
<feature type="compositionally biased region" description="Polar residues" evidence="1">
    <location>
        <begin position="1"/>
        <end position="17"/>
    </location>
</feature>
<feature type="non-terminal residue" evidence="3">
    <location>
        <position position="1"/>
    </location>
</feature>
<sequence>MTQYSTLATHSEATSTPAQPPRHPGSSVQRNGVLSIKECKLGTEKPKVTGGDQLEYQRTLKDLILSVLATRGEPSPSAMAIVVEDGTTGAKSLSSTNPLYAFDPEIELTLRRLQKIRNTSVNTSSSIDSVIDSDQFCTDDSVASSNIFTEPRQMENQDRTLKELATPDVVYQPWCIQYPQLELAQTYELKSGLIHLRRPPQASQRIPRGLFHDEPQGFPEDYIKMKAFPFSLDGAAKDWLYLQPTLFNTWGDMKWTFLEKFFPASRTATIRKEICGIRQHTGETLHEYLERFNKLYATCPHH</sequence>
<evidence type="ECO:0000313" key="4">
    <source>
        <dbReference type="Proteomes" id="UP000257109"/>
    </source>
</evidence>
<evidence type="ECO:0000313" key="3">
    <source>
        <dbReference type="EMBL" id="RDX71951.1"/>
    </source>
</evidence>
<reference evidence="3" key="1">
    <citation type="submission" date="2018-05" db="EMBL/GenBank/DDBJ databases">
        <title>Draft genome of Mucuna pruriens seed.</title>
        <authorList>
            <person name="Nnadi N.E."/>
            <person name="Vos R."/>
            <person name="Hasami M.H."/>
            <person name="Devisetty U.K."/>
            <person name="Aguiy J.C."/>
        </authorList>
    </citation>
    <scope>NUCLEOTIDE SEQUENCE [LARGE SCALE GENOMIC DNA]</scope>
    <source>
        <strain evidence="3">JCA_2017</strain>
    </source>
</reference>
<name>A0A371F0Y3_MUCPR</name>
<dbReference type="AlphaFoldDB" id="A0A371F0Y3"/>
<dbReference type="OrthoDB" id="1689420at2759"/>
<dbReference type="PANTHER" id="PTHR33223:SF3">
    <property type="match status" value="1"/>
</dbReference>
<proteinExistence type="predicted"/>
<feature type="region of interest" description="Disordered" evidence="1">
    <location>
        <begin position="1"/>
        <end position="30"/>
    </location>
</feature>
<dbReference type="EMBL" id="QJKJ01011121">
    <property type="protein sequence ID" value="RDX71951.1"/>
    <property type="molecule type" value="Genomic_DNA"/>
</dbReference>
<keyword evidence="4" id="KW-1185">Reference proteome</keyword>
<dbReference type="Proteomes" id="UP000257109">
    <property type="component" value="Unassembled WGS sequence"/>
</dbReference>
<feature type="domain" description="Retrotransposon gag" evidence="2">
    <location>
        <begin position="227"/>
        <end position="301"/>
    </location>
</feature>